<feature type="transmembrane region" description="Helical" evidence="6">
    <location>
        <begin position="208"/>
        <end position="227"/>
    </location>
</feature>
<name>A0A8J2BRL2_9BACT</name>
<evidence type="ECO:0000259" key="7">
    <source>
        <dbReference type="PROSITE" id="PS50850"/>
    </source>
</evidence>
<keyword evidence="4 6" id="KW-1133">Transmembrane helix</keyword>
<dbReference type="GO" id="GO:0016020">
    <property type="term" value="C:membrane"/>
    <property type="evidence" value="ECO:0007669"/>
    <property type="project" value="UniProtKB-SubCell"/>
</dbReference>
<sequence>MKEKKDTPSGMRLGVIQVLIGVASLFALCNGPSFTDLMAYTVAELGESPSHGPWMNGTFFSGLGIGVIASSHLSHRFGRRPIFVSAALGLALSSFFCALTINYYLFLGGRAFQGVFSGLLAMTGQGLLIECYPAELREIPILLWSMVVIGPFSIGPAIGGGGKEFWGHEWLSWRSWFWINGIVAAGAGLGAHLLLPQWAGRATRERRLDVVGLLLLSVWSFCYAIALCMGDDYEWLISPHIRLLVFFGTFSLGLLFFWELGNRHRVVDVTLFLRRNFLIGTFGLAWGFCLFYGLWGTVLVRTQSTWGFDPLLAGFIYVPMVFISQPLVYAGVRFFHRFDARILASCNLLVFALYCLLVSSYDFFRKRSFWLDYVGLQIVQGIWLGTFLLPLTRIAVAGLSPAKEAAAVELSGALRVTLQGWSSPIIGTILYHRSAFHKWRLVEWLPPNHPFLSELFSQWASAGISKEKLLKLLDRQALDRATVLALDDAFRICAWIFLAMALLVWLSRPNPLKTNGYKKR</sequence>
<evidence type="ECO:0000256" key="1">
    <source>
        <dbReference type="ARBA" id="ARBA00004141"/>
    </source>
</evidence>
<evidence type="ECO:0000256" key="4">
    <source>
        <dbReference type="ARBA" id="ARBA00022989"/>
    </source>
</evidence>
<comment type="subcellular location">
    <subcellularLocation>
        <location evidence="1">Membrane</location>
        <topology evidence="1">Multi-pass membrane protein</topology>
    </subcellularLocation>
</comment>
<feature type="transmembrane region" description="Helical" evidence="6">
    <location>
        <begin position="111"/>
        <end position="129"/>
    </location>
</feature>
<feature type="transmembrane region" description="Helical" evidence="6">
    <location>
        <begin position="373"/>
        <end position="391"/>
    </location>
</feature>
<feature type="transmembrane region" description="Helical" evidence="6">
    <location>
        <begin position="277"/>
        <end position="295"/>
    </location>
</feature>
<evidence type="ECO:0000313" key="8">
    <source>
        <dbReference type="EMBL" id="CAF0701932.1"/>
    </source>
</evidence>
<accession>A0A8J2BRL2</accession>
<dbReference type="PANTHER" id="PTHR42718:SF9">
    <property type="entry name" value="MAJOR FACILITATOR SUPERFAMILY MULTIDRUG TRANSPORTER MFSC"/>
    <property type="match status" value="1"/>
</dbReference>
<keyword evidence="5 6" id="KW-0472">Membrane</keyword>
<feature type="transmembrane region" description="Helical" evidence="6">
    <location>
        <begin position="178"/>
        <end position="196"/>
    </location>
</feature>
<feature type="transmembrane region" description="Helical" evidence="6">
    <location>
        <begin position="489"/>
        <end position="507"/>
    </location>
</feature>
<evidence type="ECO:0000313" key="9">
    <source>
        <dbReference type="Proteomes" id="UP000663859"/>
    </source>
</evidence>
<feature type="transmembrane region" description="Helical" evidence="6">
    <location>
        <begin position="342"/>
        <end position="361"/>
    </location>
</feature>
<dbReference type="RefSeq" id="WP_174583499.1">
    <property type="nucleotide sequence ID" value="NZ_CAJNOB010000039.1"/>
</dbReference>
<protein>
    <submittedName>
        <fullName evidence="8">Inner membrane component of tripartite multidrug resistance system</fullName>
    </submittedName>
</protein>
<dbReference type="EMBL" id="CAJNOB010000039">
    <property type="protein sequence ID" value="CAF0701932.1"/>
    <property type="molecule type" value="Genomic_DNA"/>
</dbReference>
<dbReference type="InterPro" id="IPR036259">
    <property type="entry name" value="MFS_trans_sf"/>
</dbReference>
<gene>
    <name evidence="8" type="primary">proP</name>
    <name evidence="8" type="ORF">MPNT_440006</name>
</gene>
<feature type="transmembrane region" description="Helical" evidence="6">
    <location>
        <begin position="82"/>
        <end position="105"/>
    </location>
</feature>
<comment type="caution">
    <text evidence="8">The sequence shown here is derived from an EMBL/GenBank/DDBJ whole genome shotgun (WGS) entry which is preliminary data.</text>
</comment>
<dbReference type="GO" id="GO:0022857">
    <property type="term" value="F:transmembrane transporter activity"/>
    <property type="evidence" value="ECO:0007669"/>
    <property type="project" value="InterPro"/>
</dbReference>
<feature type="transmembrane region" description="Helical" evidence="6">
    <location>
        <begin position="12"/>
        <end position="34"/>
    </location>
</feature>
<dbReference type="PROSITE" id="PS50850">
    <property type="entry name" value="MFS"/>
    <property type="match status" value="1"/>
</dbReference>
<proteinExistence type="predicted"/>
<feature type="transmembrane region" description="Helical" evidence="6">
    <location>
        <begin position="239"/>
        <end position="257"/>
    </location>
</feature>
<organism evidence="8 9">
    <name type="scientific">Candidatus Methylacidithermus pantelleriae</name>
    <dbReference type="NCBI Taxonomy" id="2744239"/>
    <lineage>
        <taxon>Bacteria</taxon>
        <taxon>Pseudomonadati</taxon>
        <taxon>Verrucomicrobiota</taxon>
        <taxon>Methylacidiphilae</taxon>
        <taxon>Methylacidiphilales</taxon>
        <taxon>Methylacidiphilaceae</taxon>
        <taxon>Candidatus Methylacidithermus</taxon>
    </lineage>
</organism>
<dbReference type="SUPFAM" id="SSF103473">
    <property type="entry name" value="MFS general substrate transporter"/>
    <property type="match status" value="1"/>
</dbReference>
<feature type="domain" description="Major facilitator superfamily (MFS) profile" evidence="7">
    <location>
        <begin position="16"/>
        <end position="512"/>
    </location>
</feature>
<dbReference type="InterPro" id="IPR005829">
    <property type="entry name" value="Sugar_transporter_CS"/>
</dbReference>
<evidence type="ECO:0000256" key="2">
    <source>
        <dbReference type="ARBA" id="ARBA00022448"/>
    </source>
</evidence>
<dbReference type="AlphaFoldDB" id="A0A8J2BRL2"/>
<keyword evidence="3 6" id="KW-0812">Transmembrane</keyword>
<keyword evidence="9" id="KW-1185">Reference proteome</keyword>
<dbReference type="Gene3D" id="1.20.1720.10">
    <property type="entry name" value="Multidrug resistance protein D"/>
    <property type="match status" value="1"/>
</dbReference>
<feature type="transmembrane region" description="Helical" evidence="6">
    <location>
        <begin position="315"/>
        <end position="335"/>
    </location>
</feature>
<evidence type="ECO:0000256" key="5">
    <source>
        <dbReference type="ARBA" id="ARBA00023136"/>
    </source>
</evidence>
<evidence type="ECO:0000256" key="3">
    <source>
        <dbReference type="ARBA" id="ARBA00022692"/>
    </source>
</evidence>
<reference evidence="8" key="1">
    <citation type="submission" date="2021-02" db="EMBL/GenBank/DDBJ databases">
        <authorList>
            <person name="Cremers G."/>
            <person name="Picone N."/>
        </authorList>
    </citation>
    <scope>NUCLEOTIDE SEQUENCE</scope>
    <source>
        <strain evidence="8">PQ17</strain>
    </source>
</reference>
<evidence type="ECO:0000256" key="6">
    <source>
        <dbReference type="SAM" id="Phobius"/>
    </source>
</evidence>
<dbReference type="Proteomes" id="UP000663859">
    <property type="component" value="Unassembled WGS sequence"/>
</dbReference>
<dbReference type="InterPro" id="IPR020846">
    <property type="entry name" value="MFS_dom"/>
</dbReference>
<dbReference type="PROSITE" id="PS00217">
    <property type="entry name" value="SUGAR_TRANSPORT_2"/>
    <property type="match status" value="1"/>
</dbReference>
<keyword evidence="2" id="KW-0813">Transport</keyword>
<dbReference type="Pfam" id="PF07690">
    <property type="entry name" value="MFS_1"/>
    <property type="match status" value="1"/>
</dbReference>
<dbReference type="InterPro" id="IPR011701">
    <property type="entry name" value="MFS"/>
</dbReference>
<feature type="transmembrane region" description="Helical" evidence="6">
    <location>
        <begin position="54"/>
        <end position="70"/>
    </location>
</feature>
<dbReference type="PANTHER" id="PTHR42718">
    <property type="entry name" value="MAJOR FACILITATOR SUPERFAMILY MULTIDRUG TRANSPORTER MFSC"/>
    <property type="match status" value="1"/>
</dbReference>
<feature type="transmembrane region" description="Helical" evidence="6">
    <location>
        <begin position="141"/>
        <end position="158"/>
    </location>
</feature>